<gene>
    <name evidence="1" type="ORF">LRS13_09525</name>
</gene>
<accession>A0ABY5PM24</accession>
<dbReference type="EMBL" id="CP088295">
    <property type="protein sequence ID" value="UUY05739.1"/>
    <property type="molecule type" value="Genomic_DNA"/>
</dbReference>
<sequence length="46" mass="5006">MHLLFVDDPRSPTTADDWAVAIRDASTELGLPGRIDYVGHLLLAAD</sequence>
<protein>
    <submittedName>
        <fullName evidence="1">Uncharacterized protein</fullName>
    </submittedName>
</protein>
<organism evidence="1 2">
    <name type="scientific">Svornostia abyssi</name>
    <dbReference type="NCBI Taxonomy" id="2898438"/>
    <lineage>
        <taxon>Bacteria</taxon>
        <taxon>Bacillati</taxon>
        <taxon>Actinomycetota</taxon>
        <taxon>Thermoleophilia</taxon>
        <taxon>Solirubrobacterales</taxon>
        <taxon>Baekduiaceae</taxon>
        <taxon>Svornostia</taxon>
    </lineage>
</organism>
<reference evidence="2" key="1">
    <citation type="submission" date="2021-11" db="EMBL/GenBank/DDBJ databases">
        <title>Cultivation dependent microbiological survey of springs from the worlds oldest radium mine currently devoted to the extraction of radon-saturated water.</title>
        <authorList>
            <person name="Kapinusova G."/>
            <person name="Smrhova T."/>
            <person name="Strejcek M."/>
            <person name="Suman J."/>
            <person name="Jani K."/>
            <person name="Pajer P."/>
            <person name="Uhlik O."/>
        </authorList>
    </citation>
    <scope>NUCLEOTIDE SEQUENCE [LARGE SCALE GENOMIC DNA]</scope>
    <source>
        <strain evidence="2">J379</strain>
    </source>
</reference>
<dbReference type="Proteomes" id="UP001058860">
    <property type="component" value="Chromosome"/>
</dbReference>
<keyword evidence="2" id="KW-1185">Reference proteome</keyword>
<name>A0ABY5PM24_9ACTN</name>
<proteinExistence type="predicted"/>
<evidence type="ECO:0000313" key="1">
    <source>
        <dbReference type="EMBL" id="UUY05739.1"/>
    </source>
</evidence>
<dbReference type="RefSeq" id="WP_353866183.1">
    <property type="nucleotide sequence ID" value="NZ_CP088295.1"/>
</dbReference>
<evidence type="ECO:0000313" key="2">
    <source>
        <dbReference type="Proteomes" id="UP001058860"/>
    </source>
</evidence>